<feature type="domain" description="Sulfatase-modifying factor enzyme-like" evidence="3">
    <location>
        <begin position="301"/>
        <end position="391"/>
    </location>
</feature>
<organism evidence="4 5">
    <name type="scientific">Candidatus Akkermansia intestinigallinarum</name>
    <dbReference type="NCBI Taxonomy" id="2838431"/>
    <lineage>
        <taxon>Bacteria</taxon>
        <taxon>Pseudomonadati</taxon>
        <taxon>Verrucomicrobiota</taxon>
        <taxon>Verrucomicrobiia</taxon>
        <taxon>Verrucomicrobiales</taxon>
        <taxon>Akkermansiaceae</taxon>
        <taxon>Akkermansia</taxon>
    </lineage>
</organism>
<protein>
    <submittedName>
        <fullName evidence="4">Formylglycine-generating enzyme family protein</fullName>
    </submittedName>
</protein>
<evidence type="ECO:0000259" key="3">
    <source>
        <dbReference type="Pfam" id="PF03781"/>
    </source>
</evidence>
<dbReference type="InterPro" id="IPR016187">
    <property type="entry name" value="CTDL_fold"/>
</dbReference>
<feature type="transmembrane region" description="Helical" evidence="2">
    <location>
        <begin position="259"/>
        <end position="279"/>
    </location>
</feature>
<accession>A0A9D2AI73</accession>
<dbReference type="AlphaFoldDB" id="A0A9D2AI73"/>
<name>A0A9D2AI73_9BACT</name>
<dbReference type="Gene3D" id="3.90.1580.10">
    <property type="entry name" value="paralog of FGE (formylglycine-generating enzyme)"/>
    <property type="match status" value="1"/>
</dbReference>
<dbReference type="SUPFAM" id="SSF56436">
    <property type="entry name" value="C-type lectin-like"/>
    <property type="match status" value="1"/>
</dbReference>
<evidence type="ECO:0000256" key="1">
    <source>
        <dbReference type="SAM" id="MobiDB-lite"/>
    </source>
</evidence>
<dbReference type="Gene3D" id="3.30.200.20">
    <property type="entry name" value="Phosphorylase Kinase, domain 1"/>
    <property type="match status" value="1"/>
</dbReference>
<evidence type="ECO:0000313" key="5">
    <source>
        <dbReference type="Proteomes" id="UP000823964"/>
    </source>
</evidence>
<dbReference type="InterPro" id="IPR042095">
    <property type="entry name" value="SUMF_sf"/>
</dbReference>
<dbReference type="Pfam" id="PF03781">
    <property type="entry name" value="FGE-sulfatase"/>
    <property type="match status" value="1"/>
</dbReference>
<reference evidence="4" key="1">
    <citation type="journal article" date="2021" name="PeerJ">
        <title>Extensive microbial diversity within the chicken gut microbiome revealed by metagenomics and culture.</title>
        <authorList>
            <person name="Gilroy R."/>
            <person name="Ravi A."/>
            <person name="Getino M."/>
            <person name="Pursley I."/>
            <person name="Horton D.L."/>
            <person name="Alikhan N.F."/>
            <person name="Baker D."/>
            <person name="Gharbi K."/>
            <person name="Hall N."/>
            <person name="Watson M."/>
            <person name="Adriaenssens E.M."/>
            <person name="Foster-Nyarko E."/>
            <person name="Jarju S."/>
            <person name="Secka A."/>
            <person name="Antonio M."/>
            <person name="Oren A."/>
            <person name="Chaudhuri R.R."/>
            <person name="La Ragione R."/>
            <person name="Hildebrand F."/>
            <person name="Pallen M.J."/>
        </authorList>
    </citation>
    <scope>NUCLEOTIDE SEQUENCE</scope>
    <source>
        <strain evidence="4">14975</strain>
    </source>
</reference>
<keyword evidence="2" id="KW-0472">Membrane</keyword>
<dbReference type="InterPro" id="IPR005532">
    <property type="entry name" value="SUMF_dom"/>
</dbReference>
<sequence length="463" mass="51074">MIPIFPEQPARLGVYTLIRLLGSHEHTDRYLASQEHVERKVIVEVLRPTAEEEEIGNFVGSARARVGSKLPHVAKVLDSGCADSYWYLTQDLPPGTPLSVRTPGEALSVDDICRIVLAAAELYCAAAAADLPVLALDADMIYLTSKGAVHFLSPVTVGGSHRTEQTQQAMRQLGLLLKPFLPVNVPGQTRAATLIEWMAEGYEGQMLDWEGIGSTAQLIRQQLNPSATAAPLKSVVRVHDVNSSMRRENQRRRKYTRNALLGGICLLIVAAMSQLGHLFTFKVAHQLSPVKDGYVLCEGARVMSRPVSINEYAQFLDALKNMSKAERDAINKGIPENARKHEPDDWIGMQQDAINHRNRYGRELTPDAPVVNVSYWDALAYSRYARRRLPDAKLLQPVRATLGASALEEWTATRTNDDPVIGDACIILSANNSGARKNKAPLPQAECDPGARNPNRTFRLHAK</sequence>
<gene>
    <name evidence="4" type="ORF">H9862_05915</name>
</gene>
<dbReference type="EMBL" id="DXFQ01000106">
    <property type="protein sequence ID" value="HIX20123.1"/>
    <property type="molecule type" value="Genomic_DNA"/>
</dbReference>
<keyword evidence="2" id="KW-0812">Transmembrane</keyword>
<keyword evidence="2" id="KW-1133">Transmembrane helix</keyword>
<comment type="caution">
    <text evidence="4">The sequence shown here is derived from an EMBL/GenBank/DDBJ whole genome shotgun (WGS) entry which is preliminary data.</text>
</comment>
<reference evidence="4" key="2">
    <citation type="submission" date="2021-04" db="EMBL/GenBank/DDBJ databases">
        <authorList>
            <person name="Gilroy R."/>
        </authorList>
    </citation>
    <scope>NUCLEOTIDE SEQUENCE</scope>
    <source>
        <strain evidence="4">14975</strain>
    </source>
</reference>
<feature type="region of interest" description="Disordered" evidence="1">
    <location>
        <begin position="434"/>
        <end position="463"/>
    </location>
</feature>
<proteinExistence type="predicted"/>
<dbReference type="Proteomes" id="UP000823964">
    <property type="component" value="Unassembled WGS sequence"/>
</dbReference>
<evidence type="ECO:0000256" key="2">
    <source>
        <dbReference type="SAM" id="Phobius"/>
    </source>
</evidence>
<evidence type="ECO:0000313" key="4">
    <source>
        <dbReference type="EMBL" id="HIX20123.1"/>
    </source>
</evidence>